<evidence type="ECO:0000313" key="11">
    <source>
        <dbReference type="Proteomes" id="UP000009046"/>
    </source>
</evidence>
<dbReference type="KEGG" id="phu:Phum_PHUM448860"/>
<dbReference type="SUPFAM" id="SSF54373">
    <property type="entry name" value="FAD-linked reductases, C-terminal domain"/>
    <property type="match status" value="1"/>
</dbReference>
<feature type="binding site" evidence="5">
    <location>
        <position position="603"/>
    </location>
    <ligand>
        <name>FAD</name>
        <dbReference type="ChEBI" id="CHEBI:57692"/>
    </ligand>
</feature>
<keyword evidence="4 5" id="KW-0274">FAD</keyword>
<dbReference type="OMA" id="VNGMAYC"/>
<dbReference type="Proteomes" id="UP000009046">
    <property type="component" value="Unassembled WGS sequence"/>
</dbReference>
<dbReference type="Pfam" id="PF00732">
    <property type="entry name" value="GMC_oxred_N"/>
    <property type="match status" value="1"/>
</dbReference>
<dbReference type="EMBL" id="DS235784">
    <property type="protein sequence ID" value="EEB16968.1"/>
    <property type="molecule type" value="Genomic_DNA"/>
</dbReference>
<reference evidence="9" key="1">
    <citation type="submission" date="2007-04" db="EMBL/GenBank/DDBJ databases">
        <title>Annotation of Pediculus humanus corporis strain USDA.</title>
        <authorList>
            <person name="Kirkness E."/>
            <person name="Hannick L."/>
            <person name="Hass B."/>
            <person name="Bruggner R."/>
            <person name="Lawson D."/>
            <person name="Bidwell S."/>
            <person name="Joardar V."/>
            <person name="Caler E."/>
            <person name="Walenz B."/>
            <person name="Inman J."/>
            <person name="Schobel S."/>
            <person name="Galinsky K."/>
            <person name="Amedeo P."/>
            <person name="Strausberg R."/>
        </authorList>
    </citation>
    <scope>NUCLEOTIDE SEQUENCE</scope>
    <source>
        <strain evidence="9">USDA</strain>
    </source>
</reference>
<evidence type="ECO:0000256" key="3">
    <source>
        <dbReference type="ARBA" id="ARBA00022630"/>
    </source>
</evidence>
<dbReference type="SUPFAM" id="SSF51905">
    <property type="entry name" value="FAD/NAD(P)-binding domain"/>
    <property type="match status" value="1"/>
</dbReference>
<name>E0VUB2_PEDHC</name>
<dbReference type="PROSITE" id="PS00624">
    <property type="entry name" value="GMC_OXRED_2"/>
    <property type="match status" value="1"/>
</dbReference>
<dbReference type="PIRSF" id="PIRSF000137">
    <property type="entry name" value="Alcohol_oxidase"/>
    <property type="match status" value="1"/>
</dbReference>
<dbReference type="InterPro" id="IPR000172">
    <property type="entry name" value="GMC_OxRdtase_N"/>
</dbReference>
<feature type="binding site" evidence="5">
    <location>
        <position position="143"/>
    </location>
    <ligand>
        <name>FAD</name>
        <dbReference type="ChEBI" id="CHEBI:57692"/>
    </ligand>
</feature>
<evidence type="ECO:0000256" key="4">
    <source>
        <dbReference type="ARBA" id="ARBA00022827"/>
    </source>
</evidence>
<dbReference type="STRING" id="121224.E0VUB2"/>
<evidence type="ECO:0000259" key="8">
    <source>
        <dbReference type="PROSITE" id="PS00624"/>
    </source>
</evidence>
<dbReference type="InParanoid" id="E0VUB2"/>
<dbReference type="HOGENOM" id="CLU_002865_7_0_1"/>
<dbReference type="eggNOG" id="KOG1238">
    <property type="taxonomic scope" value="Eukaryota"/>
</dbReference>
<gene>
    <name evidence="10" type="primary">8229989</name>
    <name evidence="9" type="ORF">Phum_PHUM448860</name>
</gene>
<dbReference type="Gene3D" id="3.30.560.10">
    <property type="entry name" value="Glucose Oxidase, domain 3"/>
    <property type="match status" value="1"/>
</dbReference>
<sequence>MMEVGGFNFSESSFGFCESFNGGTTTGTVFAKLINTLMAAQCALSVDYPEDKWKSLVNGQNFDFIIIGAGSAGSVVANRLSENPNWSVLLIEAGGSPTPTSEIPGLWISSLKTKMDWNYKLEKMTNCCLGMIEEKCLSPRGKVLGGTSVINAMIYVRGNPEDYNEWENMGNEGWAYKNILKYFKRSEKMSGFNFVDENEISKLVSKKYHSSKGLLNVEHFGKRPNVDYLKNVIFDGVEELGEFYVSDVNGRFQLGFTEPQTTTENGRRANTAKTFLNPIKGRKNLLIVKNSMAHKLILDRKRVIGVQVESNGEMKRVFVHKEVILSAGSINTPQLLMLSGIGPRQHLESLNIPVVHEMNGVGQNLQDHVVTYVAPISINKHKPDKMSRPGDDLSHYHDFLLHGTGPYSSFTNLDVVGFVNTFKNSTLPDVQYHFMYFYLNDTESVKKFTRVLNLKPEIGNEYVKIVRDANLLLISTTLLRPKSTGRIELKSSNPYDSPKIIGNYLNVPGDLDTLIRGVEFVVSLSETKSLKMRESNLERIRLKNCSSEKFKSREYWTCLIRHLSTNLYHPVGTCKMGPKKDSTSVVDSKLKVHGLTNLRIADGSIMPLIVRGNTNAACIMIGEKAAQMIKDDWDL</sequence>
<evidence type="ECO:0000313" key="9">
    <source>
        <dbReference type="EMBL" id="EEB16968.1"/>
    </source>
</evidence>
<dbReference type="Pfam" id="PF05199">
    <property type="entry name" value="GMC_oxred_C"/>
    <property type="match status" value="1"/>
</dbReference>
<feature type="binding site" evidence="5">
    <location>
        <position position="147"/>
    </location>
    <ligand>
        <name>FAD</name>
        <dbReference type="ChEBI" id="CHEBI:57692"/>
    </ligand>
</feature>
<dbReference type="PANTHER" id="PTHR11552:SF147">
    <property type="entry name" value="CHOLINE DEHYDROGENASE, MITOCHONDRIAL"/>
    <property type="match status" value="1"/>
</dbReference>
<dbReference type="VEuPathDB" id="VectorBase:PHUM448860"/>
<evidence type="ECO:0000313" key="10">
    <source>
        <dbReference type="EnsemblMetazoa" id="PHUM448860-PA"/>
    </source>
</evidence>
<dbReference type="InterPro" id="IPR012132">
    <property type="entry name" value="GMC_OxRdtase"/>
</dbReference>
<organism>
    <name type="scientific">Pediculus humanus subsp. corporis</name>
    <name type="common">Body louse</name>
    <dbReference type="NCBI Taxonomy" id="121224"/>
    <lineage>
        <taxon>Eukaryota</taxon>
        <taxon>Metazoa</taxon>
        <taxon>Ecdysozoa</taxon>
        <taxon>Arthropoda</taxon>
        <taxon>Hexapoda</taxon>
        <taxon>Insecta</taxon>
        <taxon>Pterygota</taxon>
        <taxon>Neoptera</taxon>
        <taxon>Paraneoptera</taxon>
        <taxon>Psocodea</taxon>
        <taxon>Troctomorpha</taxon>
        <taxon>Phthiraptera</taxon>
        <taxon>Anoplura</taxon>
        <taxon>Pediculidae</taxon>
        <taxon>Pediculus</taxon>
    </lineage>
</organism>
<keyword evidence="3 6" id="KW-0285">Flavoprotein</keyword>
<dbReference type="PROSITE" id="PS00623">
    <property type="entry name" value="GMC_OXRED_1"/>
    <property type="match status" value="1"/>
</dbReference>
<evidence type="ECO:0000256" key="1">
    <source>
        <dbReference type="ARBA" id="ARBA00001974"/>
    </source>
</evidence>
<dbReference type="RefSeq" id="XP_002429706.1">
    <property type="nucleotide sequence ID" value="XM_002429661.1"/>
</dbReference>
<dbReference type="InterPro" id="IPR007867">
    <property type="entry name" value="GMC_OxRtase_C"/>
</dbReference>
<feature type="domain" description="Glucose-methanol-choline oxidoreductase N-terminal" evidence="8">
    <location>
        <begin position="328"/>
        <end position="342"/>
    </location>
</feature>
<evidence type="ECO:0000259" key="7">
    <source>
        <dbReference type="PROSITE" id="PS00623"/>
    </source>
</evidence>
<dbReference type="CTD" id="8229989"/>
<feature type="domain" description="Glucose-methanol-choline oxidoreductase N-terminal" evidence="7">
    <location>
        <begin position="141"/>
        <end position="164"/>
    </location>
</feature>
<comment type="similarity">
    <text evidence="2 6">Belongs to the GMC oxidoreductase family.</text>
</comment>
<comment type="cofactor">
    <cofactor evidence="1 5">
        <name>FAD</name>
        <dbReference type="ChEBI" id="CHEBI:57692"/>
    </cofactor>
</comment>
<keyword evidence="11" id="KW-1185">Reference proteome</keyword>
<dbReference type="EnsemblMetazoa" id="PHUM448860-RA">
    <property type="protein sequence ID" value="PHUM448860-PA"/>
    <property type="gene ID" value="PHUM448860"/>
</dbReference>
<protein>
    <submittedName>
        <fullName evidence="9">Glucose dehydrogenase, putative</fullName>
        <ecNumber evidence="9">1.1.99.10</ecNumber>
    </submittedName>
</protein>
<accession>E0VUB2</accession>
<keyword evidence="9" id="KW-0560">Oxidoreductase</keyword>
<dbReference type="GO" id="GO:0016614">
    <property type="term" value="F:oxidoreductase activity, acting on CH-OH group of donors"/>
    <property type="evidence" value="ECO:0007669"/>
    <property type="project" value="InterPro"/>
</dbReference>
<evidence type="ECO:0000256" key="6">
    <source>
        <dbReference type="RuleBase" id="RU003968"/>
    </source>
</evidence>
<dbReference type="InterPro" id="IPR036188">
    <property type="entry name" value="FAD/NAD-bd_sf"/>
</dbReference>
<dbReference type="AlphaFoldDB" id="E0VUB2"/>
<dbReference type="PANTHER" id="PTHR11552">
    <property type="entry name" value="GLUCOSE-METHANOL-CHOLINE GMC OXIDOREDUCTASE"/>
    <property type="match status" value="1"/>
</dbReference>
<dbReference type="Gene3D" id="3.50.50.60">
    <property type="entry name" value="FAD/NAD(P)-binding domain"/>
    <property type="match status" value="1"/>
</dbReference>
<dbReference type="EMBL" id="AAZO01005476">
    <property type="status" value="NOT_ANNOTATED_CDS"/>
    <property type="molecule type" value="Genomic_DNA"/>
</dbReference>
<dbReference type="EC" id="1.1.99.10" evidence="9"/>
<reference evidence="9" key="2">
    <citation type="submission" date="2007-04" db="EMBL/GenBank/DDBJ databases">
        <title>The genome of the human body louse.</title>
        <authorList>
            <consortium name="The Human Body Louse Genome Consortium"/>
            <person name="Kirkness E."/>
            <person name="Walenz B."/>
            <person name="Hass B."/>
            <person name="Bruggner R."/>
            <person name="Strausberg R."/>
        </authorList>
    </citation>
    <scope>NUCLEOTIDE SEQUENCE</scope>
    <source>
        <strain evidence="9">USDA</strain>
    </source>
</reference>
<evidence type="ECO:0000256" key="2">
    <source>
        <dbReference type="ARBA" id="ARBA00010790"/>
    </source>
</evidence>
<reference evidence="10" key="3">
    <citation type="submission" date="2021-02" db="UniProtKB">
        <authorList>
            <consortium name="EnsemblMetazoa"/>
        </authorList>
    </citation>
    <scope>IDENTIFICATION</scope>
    <source>
        <strain evidence="10">USDA</strain>
    </source>
</reference>
<dbReference type="GeneID" id="8229989"/>
<dbReference type="OrthoDB" id="269227at2759"/>
<dbReference type="GO" id="GO:0050660">
    <property type="term" value="F:flavin adenine dinucleotide binding"/>
    <property type="evidence" value="ECO:0007669"/>
    <property type="project" value="InterPro"/>
</dbReference>
<proteinExistence type="inferred from homology"/>
<evidence type="ECO:0000256" key="5">
    <source>
        <dbReference type="PIRSR" id="PIRSR000137-2"/>
    </source>
</evidence>